<dbReference type="SUPFAM" id="SSF53098">
    <property type="entry name" value="Ribonuclease H-like"/>
    <property type="match status" value="1"/>
</dbReference>
<dbReference type="Proteomes" id="UP000023152">
    <property type="component" value="Unassembled WGS sequence"/>
</dbReference>
<dbReference type="AlphaFoldDB" id="X6M893"/>
<dbReference type="EMBL" id="ASPP01023635">
    <property type="protein sequence ID" value="ETO10134.1"/>
    <property type="molecule type" value="Genomic_DNA"/>
</dbReference>
<reference evidence="2 3" key="1">
    <citation type="journal article" date="2013" name="Curr. Biol.">
        <title>The Genome of the Foraminiferan Reticulomyxa filosa.</title>
        <authorList>
            <person name="Glockner G."/>
            <person name="Hulsmann N."/>
            <person name="Schleicher M."/>
            <person name="Noegel A.A."/>
            <person name="Eichinger L."/>
            <person name="Gallinger C."/>
            <person name="Pawlowski J."/>
            <person name="Sierra R."/>
            <person name="Euteneuer U."/>
            <person name="Pillet L."/>
            <person name="Moustafa A."/>
            <person name="Platzer M."/>
            <person name="Groth M."/>
            <person name="Szafranski K."/>
            <person name="Schliwa M."/>
        </authorList>
    </citation>
    <scope>NUCLEOTIDE SEQUENCE [LARGE SCALE GENOMIC DNA]</scope>
</reference>
<dbReference type="InterPro" id="IPR003100">
    <property type="entry name" value="PAZ_dom"/>
</dbReference>
<feature type="non-terminal residue" evidence="2">
    <location>
        <position position="366"/>
    </location>
</feature>
<dbReference type="InterPro" id="IPR012337">
    <property type="entry name" value="RNaseH-like_sf"/>
</dbReference>
<organism evidence="2 3">
    <name type="scientific">Reticulomyxa filosa</name>
    <dbReference type="NCBI Taxonomy" id="46433"/>
    <lineage>
        <taxon>Eukaryota</taxon>
        <taxon>Sar</taxon>
        <taxon>Rhizaria</taxon>
        <taxon>Retaria</taxon>
        <taxon>Foraminifera</taxon>
        <taxon>Monothalamids</taxon>
        <taxon>Reticulomyxidae</taxon>
        <taxon>Reticulomyxa</taxon>
    </lineage>
</organism>
<keyword evidence="3" id="KW-1185">Reference proteome</keyword>
<gene>
    <name evidence="2" type="ORF">RFI_27243</name>
</gene>
<sequence>VHEKLEAMRKECSSVEELKAKAEHELLQRHFLLSYQKRNVQLHAIDWNQNENSVFELQNGSKISYKEYLLKAYGTKSLQQEMCVVKDQGGAVFLPQHIRLTYSAYESVLLYVNPSIKERLHRIEDCTKLYKNQQSQKENQSEEVVTDFEIDEEAMTTPAYVLQMPNIVICGEEGPIENPVDNFKYSLCRGFLDGTKQLKQWGVVFESNPHDRSKNDERSYRSFVLAWEEYCKKRRVTLLNLFLKKNCNGKYNLMDETLYNETVRRGDEFLVLILPEGIRGSEVKARFTKAVQRPNFPVPVMIQCVQASTCNNYNACLGTFEDIMIKFGNVPYRINPNLPHGTSFIDPNDCWVVGVDVSHVNNKPSV</sequence>
<dbReference type="Gene3D" id="2.170.260.10">
    <property type="entry name" value="paz domain"/>
    <property type="match status" value="1"/>
</dbReference>
<feature type="non-terminal residue" evidence="2">
    <location>
        <position position="1"/>
    </location>
</feature>
<evidence type="ECO:0000313" key="3">
    <source>
        <dbReference type="Proteomes" id="UP000023152"/>
    </source>
</evidence>
<proteinExistence type="predicted"/>
<evidence type="ECO:0000313" key="2">
    <source>
        <dbReference type="EMBL" id="ETO10134.1"/>
    </source>
</evidence>
<name>X6M893_RETFI</name>
<protein>
    <recommendedName>
        <fullName evidence="1">PAZ domain-containing protein</fullName>
    </recommendedName>
</protein>
<dbReference type="GO" id="GO:0003723">
    <property type="term" value="F:RNA binding"/>
    <property type="evidence" value="ECO:0007669"/>
    <property type="project" value="InterPro"/>
</dbReference>
<feature type="domain" description="PAZ" evidence="1">
    <location>
        <begin position="5"/>
        <end position="95"/>
    </location>
</feature>
<accession>X6M893</accession>
<dbReference type="Pfam" id="PF02170">
    <property type="entry name" value="PAZ"/>
    <property type="match status" value="1"/>
</dbReference>
<evidence type="ECO:0000259" key="1">
    <source>
        <dbReference type="Pfam" id="PF02170"/>
    </source>
</evidence>
<comment type="caution">
    <text evidence="2">The sequence shown here is derived from an EMBL/GenBank/DDBJ whole genome shotgun (WGS) entry which is preliminary data.</text>
</comment>